<evidence type="ECO:0000313" key="3">
    <source>
        <dbReference type="Proteomes" id="UP000014500"/>
    </source>
</evidence>
<organism evidence="2 3">
    <name type="scientific">Strigamia maritima</name>
    <name type="common">European centipede</name>
    <name type="synonym">Geophilus maritimus</name>
    <dbReference type="NCBI Taxonomy" id="126957"/>
    <lineage>
        <taxon>Eukaryota</taxon>
        <taxon>Metazoa</taxon>
        <taxon>Ecdysozoa</taxon>
        <taxon>Arthropoda</taxon>
        <taxon>Myriapoda</taxon>
        <taxon>Chilopoda</taxon>
        <taxon>Pleurostigmophora</taxon>
        <taxon>Geophilomorpha</taxon>
        <taxon>Linotaeniidae</taxon>
        <taxon>Strigamia</taxon>
    </lineage>
</organism>
<reference evidence="2" key="2">
    <citation type="submission" date="2015-02" db="UniProtKB">
        <authorList>
            <consortium name="EnsemblMetazoa"/>
        </authorList>
    </citation>
    <scope>IDENTIFICATION</scope>
</reference>
<protein>
    <recommendedName>
        <fullName evidence="4">Myosuppressin</fullName>
    </recommendedName>
</protein>
<feature type="chain" id="PRO_5004589938" description="Myosuppressin" evidence="1">
    <location>
        <begin position="24"/>
        <end position="88"/>
    </location>
</feature>
<name>T1IUA1_STRMM</name>
<evidence type="ECO:0008006" key="4">
    <source>
        <dbReference type="Google" id="ProtNLM"/>
    </source>
</evidence>
<sequence>MKLLTLYKILLVISVVIIPSIFSHPPPQCDTDDPLPPRLLRICNALRTISEYTELMEDYLDEEVMHTLAVSDMKRDERDTGHVFMRFG</sequence>
<accession>T1IUA1</accession>
<feature type="signal peptide" evidence="1">
    <location>
        <begin position="1"/>
        <end position="23"/>
    </location>
</feature>
<evidence type="ECO:0000313" key="2">
    <source>
        <dbReference type="EnsemblMetazoa" id="SMAR004722-PA"/>
    </source>
</evidence>
<dbReference type="EMBL" id="JH431524">
    <property type="status" value="NOT_ANNOTATED_CDS"/>
    <property type="molecule type" value="Genomic_DNA"/>
</dbReference>
<dbReference type="HOGENOM" id="CLU_2471908_0_0_1"/>
<proteinExistence type="predicted"/>
<dbReference type="AlphaFoldDB" id="T1IUA1"/>
<evidence type="ECO:0000256" key="1">
    <source>
        <dbReference type="SAM" id="SignalP"/>
    </source>
</evidence>
<reference evidence="3" key="1">
    <citation type="submission" date="2011-05" db="EMBL/GenBank/DDBJ databases">
        <authorList>
            <person name="Richards S.R."/>
            <person name="Qu J."/>
            <person name="Jiang H."/>
            <person name="Jhangiani S.N."/>
            <person name="Agravi P."/>
            <person name="Goodspeed R."/>
            <person name="Gross S."/>
            <person name="Mandapat C."/>
            <person name="Jackson L."/>
            <person name="Mathew T."/>
            <person name="Pu L."/>
            <person name="Thornton R."/>
            <person name="Saada N."/>
            <person name="Wilczek-Boney K.B."/>
            <person name="Lee S."/>
            <person name="Kovar C."/>
            <person name="Wu Y."/>
            <person name="Scherer S.E."/>
            <person name="Worley K.C."/>
            <person name="Muzny D.M."/>
            <person name="Gibbs R."/>
        </authorList>
    </citation>
    <scope>NUCLEOTIDE SEQUENCE</scope>
    <source>
        <strain evidence="3">Brora</strain>
    </source>
</reference>
<dbReference type="EnsemblMetazoa" id="SMAR004722-RA">
    <property type="protein sequence ID" value="SMAR004722-PA"/>
    <property type="gene ID" value="SMAR004722"/>
</dbReference>
<dbReference type="Proteomes" id="UP000014500">
    <property type="component" value="Unassembled WGS sequence"/>
</dbReference>
<dbReference type="PhylomeDB" id="T1IUA1"/>
<keyword evidence="3" id="KW-1185">Reference proteome</keyword>
<keyword evidence="1" id="KW-0732">Signal</keyword>